<reference evidence="1 2" key="1">
    <citation type="submission" date="2018-11" db="EMBL/GenBank/DDBJ databases">
        <title>Flavobacterium sp. nov., YIM 102796 draft genome.</title>
        <authorList>
            <person name="Li G."/>
            <person name="Jiang Y."/>
        </authorList>
    </citation>
    <scope>NUCLEOTIDE SEQUENCE [LARGE SCALE GENOMIC DNA]</scope>
    <source>
        <strain evidence="1 2">YIM 102796</strain>
    </source>
</reference>
<name>A0A3P1B1F8_9FLAO</name>
<keyword evidence="2" id="KW-1185">Reference proteome</keyword>
<dbReference type="Proteomes" id="UP000268372">
    <property type="component" value="Unassembled WGS sequence"/>
</dbReference>
<dbReference type="EMBL" id="RQTJ01000012">
    <property type="protein sequence ID" value="RRA94996.1"/>
    <property type="molecule type" value="Genomic_DNA"/>
</dbReference>
<dbReference type="OrthoDB" id="1339488at2"/>
<protein>
    <submittedName>
        <fullName evidence="1">Uncharacterized protein</fullName>
    </submittedName>
</protein>
<evidence type="ECO:0000313" key="1">
    <source>
        <dbReference type="EMBL" id="RRA94996.1"/>
    </source>
</evidence>
<accession>A0A3P1B1F8</accession>
<organism evidence="1 2">
    <name type="scientific">Paenimyroides viscosum</name>
    <dbReference type="NCBI Taxonomy" id="2488729"/>
    <lineage>
        <taxon>Bacteria</taxon>
        <taxon>Pseudomonadati</taxon>
        <taxon>Bacteroidota</taxon>
        <taxon>Flavobacteriia</taxon>
        <taxon>Flavobacteriales</taxon>
        <taxon>Flavobacteriaceae</taxon>
        <taxon>Paenimyroides</taxon>
    </lineage>
</organism>
<comment type="caution">
    <text evidence="1">The sequence shown here is derived from an EMBL/GenBank/DDBJ whole genome shotgun (WGS) entry which is preliminary data.</text>
</comment>
<dbReference type="RefSeq" id="WP_124899246.1">
    <property type="nucleotide sequence ID" value="NZ_RQTJ01000012.1"/>
</dbReference>
<gene>
    <name evidence="1" type="ORF">EG242_07300</name>
</gene>
<sequence>MRFFLFLIFFPILGFSQESFSYKTHKQQVFNIRPGADKVFHYIKMDKQDIVSNSLFVIDENTQKLVIPENGFYEITASFHFNPSTSVIKFNRGGVNFGVVQIAEGVEQYVAATRKSFDQDNQDLFSRIEVYPTIVYLTKDAVIAPAISSGLLGNPLLSCVLGCPRKDKNCVSFSMNIKLISDEDSFQRYY</sequence>
<proteinExistence type="predicted"/>
<dbReference type="AlphaFoldDB" id="A0A3P1B1F8"/>
<evidence type="ECO:0000313" key="2">
    <source>
        <dbReference type="Proteomes" id="UP000268372"/>
    </source>
</evidence>